<accession>A5FZM8</accession>
<dbReference type="GO" id="GO:0030145">
    <property type="term" value="F:manganese ion binding"/>
    <property type="evidence" value="ECO:0007669"/>
    <property type="project" value="TreeGrafter"/>
</dbReference>
<dbReference type="Gene3D" id="3.20.20.150">
    <property type="entry name" value="Divalent-metal-dependent TIM barrel enzymes"/>
    <property type="match status" value="1"/>
</dbReference>
<evidence type="ECO:0000256" key="1">
    <source>
        <dbReference type="ARBA" id="ARBA00001794"/>
    </source>
</evidence>
<dbReference type="InterPro" id="IPR004628">
    <property type="entry name" value="Man_deHydtase"/>
</dbReference>
<evidence type="ECO:0000256" key="2">
    <source>
        <dbReference type="ARBA" id="ARBA00002713"/>
    </source>
</evidence>
<evidence type="ECO:0000256" key="6">
    <source>
        <dbReference type="ARBA" id="ARBA00023004"/>
    </source>
</evidence>
<keyword evidence="11" id="KW-1185">Reference proteome</keyword>
<proteinExistence type="inferred from homology"/>
<evidence type="ECO:0000256" key="9">
    <source>
        <dbReference type="HAMAP-Rule" id="MF_00106"/>
    </source>
</evidence>
<sequence length="393" mass="42281">MEETWRWFGPEDPIPLEHVRQAGATGVVTALHDIPPGEPWPVAAAQARRDAIEAAGLRWSVCESIPVPTGIKCRDHDWPRLVAVWKDSLAAVARAGVGVICYNFMPVIDWTRTELAHEMPDGAKALRFDMVDFIGYDVFVLRRAGAASCYPAPLVAQAEARMAACDAAALARLERTIIAGLPGGAAAQTRETIAAEIARFDGLDDAAVRANLVDFLREVVPVAEELGVRLAIHPDDPPVKLFGLPRVVSTLEDLAMLFEAVPSRANGLTLCAGSLGSRADNDVLAIAETFRSRIHFAHLRNVTVEPDGSFVEAPHLGGRTDMVALLALLLREEREAAAAGRRASIPLRPDHGHLLAADAARRVNPGYSYIGRLRGLAELRGVIRALEALAPAA</sequence>
<gene>
    <name evidence="9" type="primary">uxuA</name>
    <name evidence="10" type="ordered locus">Acry_1858</name>
</gene>
<dbReference type="NCBIfam" id="NF003027">
    <property type="entry name" value="PRK03906.1"/>
    <property type="match status" value="1"/>
</dbReference>
<dbReference type="EC" id="4.2.1.8" evidence="5 9"/>
<dbReference type="HOGENOM" id="CLU_058621_2_0_5"/>
<dbReference type="PANTHER" id="PTHR30387">
    <property type="entry name" value="MANNONATE DEHYDRATASE"/>
    <property type="match status" value="1"/>
</dbReference>
<dbReference type="STRING" id="349163.Acry_1858"/>
<evidence type="ECO:0000256" key="7">
    <source>
        <dbReference type="ARBA" id="ARBA00023211"/>
    </source>
</evidence>
<comment type="cofactor">
    <cofactor evidence="9">
        <name>Fe(2+)</name>
        <dbReference type="ChEBI" id="CHEBI:29033"/>
    </cofactor>
    <cofactor evidence="9">
        <name>Mn(2+)</name>
        <dbReference type="ChEBI" id="CHEBI:29035"/>
    </cofactor>
</comment>
<dbReference type="PIRSF" id="PIRSF016049">
    <property type="entry name" value="Man_dehyd"/>
    <property type="match status" value="1"/>
</dbReference>
<evidence type="ECO:0000313" key="11">
    <source>
        <dbReference type="Proteomes" id="UP000000245"/>
    </source>
</evidence>
<dbReference type="SUPFAM" id="SSF51658">
    <property type="entry name" value="Xylose isomerase-like"/>
    <property type="match status" value="1"/>
</dbReference>
<dbReference type="RefSeq" id="WP_012039676.1">
    <property type="nucleotide sequence ID" value="NC_009484.1"/>
</dbReference>
<dbReference type="NCBIfam" id="TIGR00695">
    <property type="entry name" value="uxuA"/>
    <property type="match status" value="1"/>
</dbReference>
<reference evidence="10 11" key="1">
    <citation type="submission" date="2007-05" db="EMBL/GenBank/DDBJ databases">
        <title>Complete sequence of chromosome of Acidiphilium cryptum JF-5.</title>
        <authorList>
            <consortium name="US DOE Joint Genome Institute"/>
            <person name="Copeland A."/>
            <person name="Lucas S."/>
            <person name="Lapidus A."/>
            <person name="Barry K."/>
            <person name="Detter J.C."/>
            <person name="Glavina del Rio T."/>
            <person name="Hammon N."/>
            <person name="Israni S."/>
            <person name="Dalin E."/>
            <person name="Tice H."/>
            <person name="Pitluck S."/>
            <person name="Sims D."/>
            <person name="Brettin T."/>
            <person name="Bruce D."/>
            <person name="Han C."/>
            <person name="Schmutz J."/>
            <person name="Larimer F."/>
            <person name="Land M."/>
            <person name="Hauser L."/>
            <person name="Kyrpides N."/>
            <person name="Kim E."/>
            <person name="Magnuson T."/>
            <person name="Richardson P."/>
        </authorList>
    </citation>
    <scope>NUCLEOTIDE SEQUENCE [LARGE SCALE GENOMIC DNA]</scope>
    <source>
        <strain evidence="10 11">JF-5</strain>
    </source>
</reference>
<evidence type="ECO:0000256" key="8">
    <source>
        <dbReference type="ARBA" id="ARBA00023239"/>
    </source>
</evidence>
<evidence type="ECO:0000256" key="5">
    <source>
        <dbReference type="ARBA" id="ARBA00012927"/>
    </source>
</evidence>
<comment type="similarity">
    <text evidence="4 9">Belongs to the mannonate dehydratase family.</text>
</comment>
<dbReference type="GO" id="GO:0008927">
    <property type="term" value="F:mannonate dehydratase activity"/>
    <property type="evidence" value="ECO:0007669"/>
    <property type="project" value="UniProtKB-UniRule"/>
</dbReference>
<organism evidence="10 11">
    <name type="scientific">Acidiphilium cryptum (strain JF-5)</name>
    <dbReference type="NCBI Taxonomy" id="349163"/>
    <lineage>
        <taxon>Bacteria</taxon>
        <taxon>Pseudomonadati</taxon>
        <taxon>Pseudomonadota</taxon>
        <taxon>Alphaproteobacteria</taxon>
        <taxon>Acetobacterales</taxon>
        <taxon>Acidocellaceae</taxon>
        <taxon>Acidiphilium</taxon>
    </lineage>
</organism>
<dbReference type="KEGG" id="acr:Acry_1858"/>
<evidence type="ECO:0000313" key="10">
    <source>
        <dbReference type="EMBL" id="ABQ31060.1"/>
    </source>
</evidence>
<dbReference type="AlphaFoldDB" id="A5FZM8"/>
<dbReference type="UniPathway" id="UPA00246"/>
<dbReference type="EMBL" id="CP000697">
    <property type="protein sequence ID" value="ABQ31060.1"/>
    <property type="molecule type" value="Genomic_DNA"/>
</dbReference>
<evidence type="ECO:0000256" key="4">
    <source>
        <dbReference type="ARBA" id="ARBA00007389"/>
    </source>
</evidence>
<dbReference type="eggNOG" id="COG1312">
    <property type="taxonomic scope" value="Bacteria"/>
</dbReference>
<comment type="function">
    <text evidence="2 9">Catalyzes the dehydration of D-mannonate.</text>
</comment>
<keyword evidence="6 9" id="KW-0408">Iron</keyword>
<dbReference type="GO" id="GO:0008198">
    <property type="term" value="F:ferrous iron binding"/>
    <property type="evidence" value="ECO:0007669"/>
    <property type="project" value="TreeGrafter"/>
</dbReference>
<dbReference type="InterPro" id="IPR036237">
    <property type="entry name" value="Xyl_isomerase-like_sf"/>
</dbReference>
<dbReference type="GO" id="GO:0042840">
    <property type="term" value="P:D-glucuronate catabolic process"/>
    <property type="evidence" value="ECO:0007669"/>
    <property type="project" value="TreeGrafter"/>
</dbReference>
<dbReference type="PANTHER" id="PTHR30387:SF2">
    <property type="entry name" value="MANNONATE DEHYDRATASE"/>
    <property type="match status" value="1"/>
</dbReference>
<dbReference type="HAMAP" id="MF_00106">
    <property type="entry name" value="UxuA"/>
    <property type="match status" value="1"/>
</dbReference>
<comment type="catalytic activity">
    <reaction evidence="1 9">
        <text>D-mannonate = 2-dehydro-3-deoxy-D-gluconate + H2O</text>
        <dbReference type="Rhea" id="RHEA:20097"/>
        <dbReference type="ChEBI" id="CHEBI:15377"/>
        <dbReference type="ChEBI" id="CHEBI:17767"/>
        <dbReference type="ChEBI" id="CHEBI:57990"/>
        <dbReference type="EC" id="4.2.1.8"/>
    </reaction>
</comment>
<dbReference type="Proteomes" id="UP000000245">
    <property type="component" value="Chromosome"/>
</dbReference>
<keyword evidence="7 9" id="KW-0464">Manganese</keyword>
<keyword evidence="8 9" id="KW-0456">Lyase</keyword>
<protein>
    <recommendedName>
        <fullName evidence="5 9">Mannonate dehydratase</fullName>
        <ecNumber evidence="5 9">4.2.1.8</ecNumber>
    </recommendedName>
    <alternativeName>
        <fullName evidence="9">D-mannonate hydro-lyase</fullName>
    </alternativeName>
</protein>
<dbReference type="Pfam" id="PF03786">
    <property type="entry name" value="UxuA"/>
    <property type="match status" value="1"/>
</dbReference>
<comment type="pathway">
    <text evidence="3 9">Carbohydrate metabolism; pentose and glucuronate interconversion.</text>
</comment>
<evidence type="ECO:0000256" key="3">
    <source>
        <dbReference type="ARBA" id="ARBA00004892"/>
    </source>
</evidence>
<name>A5FZM8_ACICJ</name>